<dbReference type="SUPFAM" id="SSF48452">
    <property type="entry name" value="TPR-like"/>
    <property type="match status" value="1"/>
</dbReference>
<dbReference type="EMBL" id="MFEO01000030">
    <property type="protein sequence ID" value="OGE88733.1"/>
    <property type="molecule type" value="Genomic_DNA"/>
</dbReference>
<dbReference type="SMART" id="SM00028">
    <property type="entry name" value="TPR"/>
    <property type="match status" value="5"/>
</dbReference>
<dbReference type="Proteomes" id="UP000178377">
    <property type="component" value="Unassembled WGS sequence"/>
</dbReference>
<feature type="repeat" description="TPR" evidence="3">
    <location>
        <begin position="244"/>
        <end position="277"/>
    </location>
</feature>
<feature type="repeat" description="TPR" evidence="3">
    <location>
        <begin position="210"/>
        <end position="243"/>
    </location>
</feature>
<keyword evidence="2 3" id="KW-0802">TPR repeat</keyword>
<dbReference type="Pfam" id="PF14559">
    <property type="entry name" value="TPR_19"/>
    <property type="match status" value="1"/>
</dbReference>
<evidence type="ECO:0008006" key="7">
    <source>
        <dbReference type="Google" id="ProtNLM"/>
    </source>
</evidence>
<name>A0A1F5PFR4_9BACT</name>
<dbReference type="Pfam" id="PF07719">
    <property type="entry name" value="TPR_2"/>
    <property type="match status" value="1"/>
</dbReference>
<feature type="transmembrane region" description="Helical" evidence="4">
    <location>
        <begin position="6"/>
        <end position="22"/>
    </location>
</feature>
<dbReference type="PANTHER" id="PTHR44943">
    <property type="entry name" value="CELLULOSE SYNTHASE OPERON PROTEIN C"/>
    <property type="match status" value="1"/>
</dbReference>
<gene>
    <name evidence="5" type="ORF">A2722_02410</name>
</gene>
<dbReference type="Pfam" id="PF13432">
    <property type="entry name" value="TPR_16"/>
    <property type="match status" value="1"/>
</dbReference>
<reference evidence="5 6" key="1">
    <citation type="journal article" date="2016" name="Nat. Commun.">
        <title>Thousands of microbial genomes shed light on interconnected biogeochemical processes in an aquifer system.</title>
        <authorList>
            <person name="Anantharaman K."/>
            <person name="Brown C.T."/>
            <person name="Hug L.A."/>
            <person name="Sharon I."/>
            <person name="Castelle C.J."/>
            <person name="Probst A.J."/>
            <person name="Thomas B.C."/>
            <person name="Singh A."/>
            <person name="Wilkins M.J."/>
            <person name="Karaoz U."/>
            <person name="Brodie E.L."/>
            <person name="Williams K.H."/>
            <person name="Hubbard S.S."/>
            <person name="Banfield J.F."/>
        </authorList>
    </citation>
    <scope>NUCLEOTIDE SEQUENCE [LARGE SCALE GENOMIC DNA]</scope>
</reference>
<dbReference type="AlphaFoldDB" id="A0A1F5PFR4"/>
<dbReference type="PROSITE" id="PS50005">
    <property type="entry name" value="TPR"/>
    <property type="match status" value="4"/>
</dbReference>
<evidence type="ECO:0000256" key="2">
    <source>
        <dbReference type="ARBA" id="ARBA00022803"/>
    </source>
</evidence>
<dbReference type="PANTHER" id="PTHR44943:SF8">
    <property type="entry name" value="TPR REPEAT-CONTAINING PROTEIN MJ0263"/>
    <property type="match status" value="1"/>
</dbReference>
<accession>A0A1F5PFR4</accession>
<feature type="repeat" description="TPR" evidence="3">
    <location>
        <begin position="142"/>
        <end position="175"/>
    </location>
</feature>
<keyword evidence="4" id="KW-0812">Transmembrane</keyword>
<evidence type="ECO:0000256" key="3">
    <source>
        <dbReference type="PROSITE-ProRule" id="PRU00339"/>
    </source>
</evidence>
<feature type="repeat" description="TPR" evidence="3">
    <location>
        <begin position="176"/>
        <end position="209"/>
    </location>
</feature>
<dbReference type="Gene3D" id="1.25.40.10">
    <property type="entry name" value="Tetratricopeptide repeat domain"/>
    <property type="match status" value="1"/>
</dbReference>
<sequence length="289" mass="32953">MQYFIPQAIFIVSLATIILIVLRRIPEVTVREEDEPKAPGGAPAASPTAALVAARVRERTWHAVRKLGAFASEAKDYTARAQYLQRFMKVLAFKNLTARLKPPVVVITKNLMQQAKNLVQQDDFPQAEQAYIRIIERDPSNEEAYENLGKLYLERKKYKEALEVYEYLVKHHPHDDRYWNKLGVAQYQLANYKGAVDSYSTAIRLNPKVSNRYVNLSLSHASLGQLAEAEAAAEKASQLDPNNPEYILLLADCRIERGKNQEAKELLERVLELEPTSDAARERLMKLKF</sequence>
<keyword evidence="4" id="KW-1133">Transmembrane helix</keyword>
<protein>
    <recommendedName>
        <fullName evidence="7">Tetratricopeptide repeat protein</fullName>
    </recommendedName>
</protein>
<evidence type="ECO:0000313" key="5">
    <source>
        <dbReference type="EMBL" id="OGE88733.1"/>
    </source>
</evidence>
<dbReference type="InterPro" id="IPR011990">
    <property type="entry name" value="TPR-like_helical_dom_sf"/>
</dbReference>
<comment type="caution">
    <text evidence="5">The sequence shown here is derived from an EMBL/GenBank/DDBJ whole genome shotgun (WGS) entry which is preliminary data.</text>
</comment>
<dbReference type="PROSITE" id="PS50293">
    <property type="entry name" value="TPR_REGION"/>
    <property type="match status" value="1"/>
</dbReference>
<dbReference type="STRING" id="1817828.A2722_02410"/>
<dbReference type="InterPro" id="IPR051685">
    <property type="entry name" value="Ycf3/AcsC/BcsC/TPR_MFPF"/>
</dbReference>
<dbReference type="InterPro" id="IPR019734">
    <property type="entry name" value="TPR_rpt"/>
</dbReference>
<keyword evidence="4" id="KW-0472">Membrane</keyword>
<organism evidence="5 6">
    <name type="scientific">Candidatus Doudnabacteria bacterium RIFCSPHIGHO2_01_FULL_50_11</name>
    <dbReference type="NCBI Taxonomy" id="1817828"/>
    <lineage>
        <taxon>Bacteria</taxon>
        <taxon>Candidatus Doudnaibacteriota</taxon>
    </lineage>
</organism>
<keyword evidence="1" id="KW-0677">Repeat</keyword>
<evidence type="ECO:0000313" key="6">
    <source>
        <dbReference type="Proteomes" id="UP000178377"/>
    </source>
</evidence>
<proteinExistence type="predicted"/>
<evidence type="ECO:0000256" key="1">
    <source>
        <dbReference type="ARBA" id="ARBA00022737"/>
    </source>
</evidence>
<evidence type="ECO:0000256" key="4">
    <source>
        <dbReference type="SAM" id="Phobius"/>
    </source>
</evidence>
<dbReference type="InterPro" id="IPR013105">
    <property type="entry name" value="TPR_2"/>
</dbReference>